<proteinExistence type="predicted"/>
<accession>A0AA41U6Y6</accession>
<feature type="compositionally biased region" description="Low complexity" evidence="1">
    <location>
        <begin position="30"/>
        <end position="40"/>
    </location>
</feature>
<dbReference type="Gene3D" id="3.40.30.10">
    <property type="entry name" value="Glutaredoxin"/>
    <property type="match status" value="1"/>
</dbReference>
<comment type="caution">
    <text evidence="3">The sequence shown here is derived from an EMBL/GenBank/DDBJ whole genome shotgun (WGS) entry which is preliminary data.</text>
</comment>
<evidence type="ECO:0000259" key="2">
    <source>
        <dbReference type="PROSITE" id="PS51352"/>
    </source>
</evidence>
<name>A0AA41U6Y6_9ACTN</name>
<dbReference type="CDD" id="cd02956">
    <property type="entry name" value="ybbN"/>
    <property type="match status" value="1"/>
</dbReference>
<evidence type="ECO:0000313" key="4">
    <source>
        <dbReference type="Proteomes" id="UP001165378"/>
    </source>
</evidence>
<dbReference type="PROSITE" id="PS51352">
    <property type="entry name" value="THIOREDOXIN_2"/>
    <property type="match status" value="1"/>
</dbReference>
<dbReference type="RefSeq" id="WP_235056078.1">
    <property type="nucleotide sequence ID" value="NZ_JAKFHA010000023.1"/>
</dbReference>
<feature type="domain" description="Thioredoxin" evidence="2">
    <location>
        <begin position="23"/>
        <end position="162"/>
    </location>
</feature>
<dbReference type="EMBL" id="JAKFHA010000023">
    <property type="protein sequence ID" value="MCF2531434.1"/>
    <property type="molecule type" value="Genomic_DNA"/>
</dbReference>
<dbReference type="InterPro" id="IPR013766">
    <property type="entry name" value="Thioredoxin_domain"/>
</dbReference>
<keyword evidence="4" id="KW-1185">Reference proteome</keyword>
<sequence length="162" mass="16855">MQPRNMSMRGVVDLGAVKAASEAAAQRAARAASAPQAGPDGTPGGGAGGGFFVELTEENFDSVLALSQQAPVVLEFSSQRSAHSIELGAVFERLAEEFAGRFVLARLDIDASPGLAQELVMQAQIQGLPAAVAVIAGQLAPMFDRAAPQEEQLRQILDQLVA</sequence>
<feature type="region of interest" description="Disordered" evidence="1">
    <location>
        <begin position="30"/>
        <end position="50"/>
    </location>
</feature>
<gene>
    <name evidence="3" type="ORF">LZ495_30035</name>
</gene>
<evidence type="ECO:0000313" key="3">
    <source>
        <dbReference type="EMBL" id="MCF2531434.1"/>
    </source>
</evidence>
<dbReference type="Proteomes" id="UP001165378">
    <property type="component" value="Unassembled WGS sequence"/>
</dbReference>
<evidence type="ECO:0000256" key="1">
    <source>
        <dbReference type="SAM" id="MobiDB-lite"/>
    </source>
</evidence>
<dbReference type="SUPFAM" id="SSF52833">
    <property type="entry name" value="Thioredoxin-like"/>
    <property type="match status" value="1"/>
</dbReference>
<reference evidence="3" key="1">
    <citation type="submission" date="2022-01" db="EMBL/GenBank/DDBJ databases">
        <title>Genome-Based Taxonomic Classification of the Phylum Actinobacteria.</title>
        <authorList>
            <person name="Gao Y."/>
        </authorList>
    </citation>
    <scope>NUCLEOTIDE SEQUENCE</scope>
    <source>
        <strain evidence="3">KLBMP 8922</strain>
    </source>
</reference>
<dbReference type="AlphaFoldDB" id="A0AA41U6Y6"/>
<protein>
    <submittedName>
        <fullName evidence="3">Thioredoxin domain-containing protein</fullName>
    </submittedName>
</protein>
<dbReference type="InterPro" id="IPR036249">
    <property type="entry name" value="Thioredoxin-like_sf"/>
</dbReference>
<feature type="compositionally biased region" description="Gly residues" evidence="1">
    <location>
        <begin position="41"/>
        <end position="50"/>
    </location>
</feature>
<feature type="non-terminal residue" evidence="3">
    <location>
        <position position="162"/>
    </location>
</feature>
<organism evidence="3 4">
    <name type="scientific">Yinghuangia soli</name>
    <dbReference type="NCBI Taxonomy" id="2908204"/>
    <lineage>
        <taxon>Bacteria</taxon>
        <taxon>Bacillati</taxon>
        <taxon>Actinomycetota</taxon>
        <taxon>Actinomycetes</taxon>
        <taxon>Kitasatosporales</taxon>
        <taxon>Streptomycetaceae</taxon>
        <taxon>Yinghuangia</taxon>
    </lineage>
</organism>
<dbReference type="Pfam" id="PF00085">
    <property type="entry name" value="Thioredoxin"/>
    <property type="match status" value="1"/>
</dbReference>